<keyword evidence="6 10" id="KW-1133">Transmembrane helix</keyword>
<evidence type="ECO:0000256" key="3">
    <source>
        <dbReference type="ARBA" id="ARBA00022443"/>
    </source>
</evidence>
<comment type="subcellular location">
    <subcellularLocation>
        <location evidence="1">Cell membrane</location>
        <topology evidence="1">Multi-pass membrane protein</topology>
    </subcellularLocation>
</comment>
<dbReference type="EMBL" id="MCFG01000370">
    <property type="protein sequence ID" value="ORX75221.1"/>
    <property type="molecule type" value="Genomic_DNA"/>
</dbReference>
<comment type="caution">
    <text evidence="12">The sequence shown here is derived from an EMBL/GenBank/DDBJ whole genome shotgun (WGS) entry which is preliminary data.</text>
</comment>
<keyword evidence="5 10" id="KW-0812">Transmembrane</keyword>
<keyword evidence="4" id="KW-1003">Cell membrane</keyword>
<evidence type="ECO:0000256" key="6">
    <source>
        <dbReference type="ARBA" id="ARBA00022989"/>
    </source>
</evidence>
<keyword evidence="8 10" id="KW-0472">Membrane</keyword>
<keyword evidence="3 9" id="KW-0728">SH3 domain</keyword>
<dbReference type="Proteomes" id="UP000193944">
    <property type="component" value="Unassembled WGS sequence"/>
</dbReference>
<reference evidence="12 13" key="2">
    <citation type="submission" date="2016-08" db="EMBL/GenBank/DDBJ databases">
        <title>Pervasive Adenine N6-methylation of Active Genes in Fungi.</title>
        <authorList>
            <consortium name="DOE Joint Genome Institute"/>
            <person name="Mondo S.J."/>
            <person name="Dannebaum R.O."/>
            <person name="Kuo R.C."/>
            <person name="Labutti K."/>
            <person name="Haridas S."/>
            <person name="Kuo A."/>
            <person name="Salamov A."/>
            <person name="Ahrendt S.R."/>
            <person name="Lipzen A."/>
            <person name="Sullivan W."/>
            <person name="Andreopoulos W.B."/>
            <person name="Clum A."/>
            <person name="Lindquist E."/>
            <person name="Daum C."/>
            <person name="Ramamoorthy G.K."/>
            <person name="Gryganskyi A."/>
            <person name="Culley D."/>
            <person name="Magnuson J.K."/>
            <person name="James T.Y."/>
            <person name="O'Malley M.A."/>
            <person name="Stajich J.E."/>
            <person name="Spatafora J.W."/>
            <person name="Visel A."/>
            <person name="Grigoriev I.V."/>
        </authorList>
    </citation>
    <scope>NUCLEOTIDE SEQUENCE [LARGE SCALE GENOMIC DNA]</scope>
    <source>
        <strain evidence="12 13">S4</strain>
    </source>
</reference>
<sequence>MFENNRGFTSIISNLSLVISFCFFIIGWLISFISLIVFSSKSYDKSWYWWIIINGLISVVIVFIIIDKDLLHGYRFALMTYLGICINWTIGALHPLLHNDNASGNAVGVGQLLISVAYFIWILYFGCDKDTTVGKWTNSSGILRNIQTTKNNNSYTLQNVTSENPLSEPSITTTSPPVNLRAEALFDYTANKEDPNEISFSQGEVMDILDNNGRWWQARKADGTMGIVPSNFFKVI</sequence>
<evidence type="ECO:0000256" key="5">
    <source>
        <dbReference type="ARBA" id="ARBA00022692"/>
    </source>
</evidence>
<protein>
    <recommendedName>
        <fullName evidence="11">SH3 domain-containing protein</fullName>
    </recommendedName>
</protein>
<evidence type="ECO:0000313" key="13">
    <source>
        <dbReference type="Proteomes" id="UP000193944"/>
    </source>
</evidence>
<keyword evidence="13" id="KW-1185">Reference proteome</keyword>
<keyword evidence="7" id="KW-0346">Stress response</keyword>
<feature type="transmembrane region" description="Helical" evidence="10">
    <location>
        <begin position="78"/>
        <end position="97"/>
    </location>
</feature>
<evidence type="ECO:0000313" key="12">
    <source>
        <dbReference type="EMBL" id="ORX75221.1"/>
    </source>
</evidence>
<dbReference type="InterPro" id="IPR035522">
    <property type="entry name" value="Sho1_SH3"/>
</dbReference>
<organism evidence="12 13">
    <name type="scientific">Anaeromyces robustus</name>
    <dbReference type="NCBI Taxonomy" id="1754192"/>
    <lineage>
        <taxon>Eukaryota</taxon>
        <taxon>Fungi</taxon>
        <taxon>Fungi incertae sedis</taxon>
        <taxon>Chytridiomycota</taxon>
        <taxon>Chytridiomycota incertae sedis</taxon>
        <taxon>Neocallimastigomycetes</taxon>
        <taxon>Neocallimastigales</taxon>
        <taxon>Neocallimastigaceae</taxon>
        <taxon>Anaeromyces</taxon>
    </lineage>
</organism>
<evidence type="ECO:0000256" key="1">
    <source>
        <dbReference type="ARBA" id="ARBA00004651"/>
    </source>
</evidence>
<proteinExistence type="inferred from homology"/>
<gene>
    <name evidence="12" type="ORF">BCR32DRAFT_329903</name>
</gene>
<dbReference type="Pfam" id="PF00018">
    <property type="entry name" value="SH3_1"/>
    <property type="match status" value="1"/>
</dbReference>
<dbReference type="Gene3D" id="2.30.30.40">
    <property type="entry name" value="SH3 Domains"/>
    <property type="match status" value="1"/>
</dbReference>
<dbReference type="STRING" id="1754192.A0A1Y1WNV3"/>
<evidence type="ECO:0000256" key="2">
    <source>
        <dbReference type="ARBA" id="ARBA00009739"/>
    </source>
</evidence>
<evidence type="ECO:0000256" key="7">
    <source>
        <dbReference type="ARBA" id="ARBA00023016"/>
    </source>
</evidence>
<evidence type="ECO:0000256" key="8">
    <source>
        <dbReference type="ARBA" id="ARBA00023136"/>
    </source>
</evidence>
<accession>A0A1Y1WNV3</accession>
<name>A0A1Y1WNV3_9FUNG</name>
<feature type="transmembrane region" description="Helical" evidence="10">
    <location>
        <begin position="109"/>
        <end position="127"/>
    </location>
</feature>
<comment type="similarity">
    <text evidence="2">Belongs to the SHO1 family.</text>
</comment>
<dbReference type="PROSITE" id="PS50002">
    <property type="entry name" value="SH3"/>
    <property type="match status" value="1"/>
</dbReference>
<dbReference type="GO" id="GO:0005886">
    <property type="term" value="C:plasma membrane"/>
    <property type="evidence" value="ECO:0007669"/>
    <property type="project" value="UniProtKB-SubCell"/>
</dbReference>
<dbReference type="AlphaFoldDB" id="A0A1Y1WNV3"/>
<dbReference type="InterPro" id="IPR001452">
    <property type="entry name" value="SH3_domain"/>
</dbReference>
<dbReference type="CDD" id="cd11855">
    <property type="entry name" value="SH3_Sho1p"/>
    <property type="match status" value="1"/>
</dbReference>
<dbReference type="SMART" id="SM00326">
    <property type="entry name" value="SH3"/>
    <property type="match status" value="1"/>
</dbReference>
<evidence type="ECO:0000259" key="11">
    <source>
        <dbReference type="PROSITE" id="PS50002"/>
    </source>
</evidence>
<evidence type="ECO:0000256" key="4">
    <source>
        <dbReference type="ARBA" id="ARBA00022475"/>
    </source>
</evidence>
<feature type="domain" description="SH3" evidence="11">
    <location>
        <begin position="177"/>
        <end position="236"/>
    </location>
</feature>
<reference evidence="12 13" key="1">
    <citation type="submission" date="2016-08" db="EMBL/GenBank/DDBJ databases">
        <title>A Parts List for Fungal Cellulosomes Revealed by Comparative Genomics.</title>
        <authorList>
            <consortium name="DOE Joint Genome Institute"/>
            <person name="Haitjema C.H."/>
            <person name="Gilmore S.P."/>
            <person name="Henske J.K."/>
            <person name="Solomon K.V."/>
            <person name="De Groot R."/>
            <person name="Kuo A."/>
            <person name="Mondo S.J."/>
            <person name="Salamov A.A."/>
            <person name="Labutti K."/>
            <person name="Zhao Z."/>
            <person name="Chiniquy J."/>
            <person name="Barry K."/>
            <person name="Brewer H.M."/>
            <person name="Purvine S.O."/>
            <person name="Wright A.T."/>
            <person name="Boxma B."/>
            <person name="Van Alen T."/>
            <person name="Hackstein J.H."/>
            <person name="Baker S.E."/>
            <person name="Grigoriev I.V."/>
            <person name="O'Malley M.A."/>
        </authorList>
    </citation>
    <scope>NUCLEOTIDE SEQUENCE [LARGE SCALE GENOMIC DNA]</scope>
    <source>
        <strain evidence="12 13">S4</strain>
    </source>
</reference>
<evidence type="ECO:0000256" key="9">
    <source>
        <dbReference type="PROSITE-ProRule" id="PRU00192"/>
    </source>
</evidence>
<dbReference type="OrthoDB" id="5983572at2759"/>
<dbReference type="PRINTS" id="PR00452">
    <property type="entry name" value="SH3DOMAIN"/>
</dbReference>
<feature type="transmembrane region" description="Helical" evidence="10">
    <location>
        <begin position="12"/>
        <end position="35"/>
    </location>
</feature>
<dbReference type="SUPFAM" id="SSF50044">
    <property type="entry name" value="SH3-domain"/>
    <property type="match status" value="1"/>
</dbReference>
<dbReference type="InterPro" id="IPR036028">
    <property type="entry name" value="SH3-like_dom_sf"/>
</dbReference>
<feature type="transmembrane region" description="Helical" evidence="10">
    <location>
        <begin position="47"/>
        <end position="66"/>
    </location>
</feature>
<evidence type="ECO:0000256" key="10">
    <source>
        <dbReference type="SAM" id="Phobius"/>
    </source>
</evidence>